<evidence type="ECO:0000313" key="2">
    <source>
        <dbReference type="EMBL" id="KYG31972.1"/>
    </source>
</evidence>
<dbReference type="InterPro" id="IPR016181">
    <property type="entry name" value="Acyl_CoA_acyltransferase"/>
</dbReference>
<gene>
    <name evidence="2" type="ORF">AZF04_04135</name>
</gene>
<accession>A0A162E7L6</accession>
<evidence type="ECO:0000259" key="1">
    <source>
        <dbReference type="PROSITE" id="PS51186"/>
    </source>
</evidence>
<reference evidence="2" key="1">
    <citation type="submission" date="2016-02" db="EMBL/GenBank/DDBJ databases">
        <title>Genome sequence of Bacillus trypoxylicola KCTC 13244(T).</title>
        <authorList>
            <person name="Jeong H."/>
            <person name="Park S.-H."/>
            <person name="Choi S.-K."/>
        </authorList>
    </citation>
    <scope>NUCLEOTIDE SEQUENCE [LARGE SCALE GENOMIC DNA]</scope>
    <source>
        <strain evidence="2">KCTC 13244</strain>
    </source>
</reference>
<name>A0A162E7L6_9BACI</name>
<dbReference type="GO" id="GO:0016747">
    <property type="term" value="F:acyltransferase activity, transferring groups other than amino-acyl groups"/>
    <property type="evidence" value="ECO:0007669"/>
    <property type="project" value="InterPro"/>
</dbReference>
<sequence>MRNRLKMIKVDASNITLFSQILCEAASWLHQKKQPLWEINDLSPEQLLQNYSYGEMYVAYLQNKPAGTVIIQDKDPLFWPGAIDDALYIHKLSIRRSFASDGVSSEILQWVKKQAVSKEVQWVRLDCASDRRKLRNFYEKNGFSFVKEIKVLQKYETALYQYKA</sequence>
<dbReference type="Proteomes" id="UP000075806">
    <property type="component" value="Unassembled WGS sequence"/>
</dbReference>
<comment type="caution">
    <text evidence="2">The sequence shown here is derived from an EMBL/GenBank/DDBJ whole genome shotgun (WGS) entry which is preliminary data.</text>
</comment>
<dbReference type="InterPro" id="IPR000182">
    <property type="entry name" value="GNAT_dom"/>
</dbReference>
<proteinExistence type="predicted"/>
<dbReference type="PROSITE" id="PS51186">
    <property type="entry name" value="GNAT"/>
    <property type="match status" value="1"/>
</dbReference>
<protein>
    <recommendedName>
        <fullName evidence="1">N-acetyltransferase domain-containing protein</fullName>
    </recommendedName>
</protein>
<evidence type="ECO:0000313" key="3">
    <source>
        <dbReference type="Proteomes" id="UP000075806"/>
    </source>
</evidence>
<dbReference type="Pfam" id="PF00583">
    <property type="entry name" value="Acetyltransf_1"/>
    <property type="match status" value="1"/>
</dbReference>
<dbReference type="AlphaFoldDB" id="A0A162E7L6"/>
<dbReference type="SUPFAM" id="SSF55729">
    <property type="entry name" value="Acyl-CoA N-acyltransferases (Nat)"/>
    <property type="match status" value="1"/>
</dbReference>
<keyword evidence="3" id="KW-1185">Reference proteome</keyword>
<dbReference type="OrthoDB" id="6382410at2"/>
<organism evidence="2 3">
    <name type="scientific">Alkalihalobacillus trypoxylicola</name>
    <dbReference type="NCBI Taxonomy" id="519424"/>
    <lineage>
        <taxon>Bacteria</taxon>
        <taxon>Bacillati</taxon>
        <taxon>Bacillota</taxon>
        <taxon>Bacilli</taxon>
        <taxon>Bacillales</taxon>
        <taxon>Bacillaceae</taxon>
        <taxon>Alkalihalobacillus</taxon>
    </lineage>
</organism>
<dbReference type="EMBL" id="LTAO01000012">
    <property type="protein sequence ID" value="KYG31972.1"/>
    <property type="molecule type" value="Genomic_DNA"/>
</dbReference>
<dbReference type="RefSeq" id="WP_061948325.1">
    <property type="nucleotide sequence ID" value="NZ_LTAO01000012.1"/>
</dbReference>
<dbReference type="Gene3D" id="3.40.630.30">
    <property type="match status" value="1"/>
</dbReference>
<feature type="domain" description="N-acetyltransferase" evidence="1">
    <location>
        <begin position="13"/>
        <end position="164"/>
    </location>
</feature>
<dbReference type="CDD" id="cd04301">
    <property type="entry name" value="NAT_SF"/>
    <property type="match status" value="1"/>
</dbReference>